<dbReference type="PANTHER" id="PTHR20889">
    <property type="entry name" value="PHOSPHATASE, ORPHAN 1, 2"/>
    <property type="match status" value="1"/>
</dbReference>
<dbReference type="InterPro" id="IPR006384">
    <property type="entry name" value="HAD_hydro_PyrdxlP_Pase-like"/>
</dbReference>
<comment type="cofactor">
    <cofactor evidence="1 7">
        <name>Mg(2+)</name>
        <dbReference type="ChEBI" id="CHEBI:18420"/>
    </cofactor>
</comment>
<keyword evidence="2 7" id="KW-0479">Metal-binding</keyword>
<dbReference type="SUPFAM" id="SSF56784">
    <property type="entry name" value="HAD-like"/>
    <property type="match status" value="1"/>
</dbReference>
<dbReference type="Gene3D" id="3.40.50.1000">
    <property type="entry name" value="HAD superfamily/HAD-like"/>
    <property type="match status" value="1"/>
</dbReference>
<evidence type="ECO:0000256" key="5">
    <source>
        <dbReference type="PIRSR" id="PIRSR031051-1"/>
    </source>
</evidence>
<feature type="active site" description="Proton donor" evidence="5">
    <location>
        <position position="16"/>
    </location>
</feature>
<dbReference type="Pfam" id="PF06888">
    <property type="entry name" value="Put_Phosphatase"/>
    <property type="match status" value="1"/>
</dbReference>
<sequence>MTNTAHVDSIAVFDFDWSLIEQDSDYWTIYSLSPEIWQEVCDKRHDYQWTDLMDHALCRLQETGFTVDDMANALKEIPFSREMRNVLLDLKSRHVPVILLSDANTFYIDTILNAYGVRDCVTEIITNPSYKDEQGRLRVQRHISASAPQHHCQNPCSLNICKGKELDQIIERYGGADSLKKIAYTGDGKNDFCPATRLRKTDAFFMRQEKGLDRHFALVPSDKQRIASQFVYWVKPETVWESMPKYFAAATATSV</sequence>
<accession>A0A168IUW9</accession>
<keyword evidence="4 7" id="KW-0460">Magnesium</keyword>
<feature type="binding site" evidence="7">
    <location>
        <position position="16"/>
    </location>
    <ligand>
        <name>Mg(2+)</name>
        <dbReference type="ChEBI" id="CHEBI:18420"/>
    </ligand>
</feature>
<comment type="caution">
    <text evidence="8">The sequence shown here is derived from an EMBL/GenBank/DDBJ whole genome shotgun (WGS) entry which is preliminary data.</text>
</comment>
<dbReference type="Proteomes" id="UP000077051">
    <property type="component" value="Unassembled WGS sequence"/>
</dbReference>
<dbReference type="InterPro" id="IPR036412">
    <property type="entry name" value="HAD-like_sf"/>
</dbReference>
<evidence type="ECO:0000313" key="8">
    <source>
        <dbReference type="EMBL" id="OAD00384.1"/>
    </source>
</evidence>
<dbReference type="PANTHER" id="PTHR20889:SF12">
    <property type="entry name" value="LP01149P"/>
    <property type="match status" value="1"/>
</dbReference>
<dbReference type="STRING" id="747725.A0A168IUW9"/>
<evidence type="ECO:0000256" key="4">
    <source>
        <dbReference type="ARBA" id="ARBA00022842"/>
    </source>
</evidence>
<dbReference type="NCBIfam" id="TIGR01488">
    <property type="entry name" value="HAD-SF-IB"/>
    <property type="match status" value="1"/>
</dbReference>
<dbReference type="EMBL" id="AMYB01000007">
    <property type="protein sequence ID" value="OAD00384.1"/>
    <property type="molecule type" value="Genomic_DNA"/>
</dbReference>
<gene>
    <name evidence="8" type="ORF">MUCCIDRAFT_157047</name>
</gene>
<proteinExistence type="predicted"/>
<evidence type="ECO:0000256" key="2">
    <source>
        <dbReference type="ARBA" id="ARBA00022723"/>
    </source>
</evidence>
<dbReference type="VEuPathDB" id="FungiDB:MUCCIDRAFT_157047"/>
<feature type="binding site" evidence="7">
    <location>
        <position position="14"/>
    </location>
    <ligand>
        <name>Mg(2+)</name>
        <dbReference type="ChEBI" id="CHEBI:18420"/>
    </ligand>
</feature>
<evidence type="ECO:0000256" key="7">
    <source>
        <dbReference type="PIRSR" id="PIRSR031051-3"/>
    </source>
</evidence>
<dbReference type="PIRSF" id="PIRSF031051">
    <property type="entry name" value="PyrdxlP_Pase_PHOSPHO2"/>
    <property type="match status" value="1"/>
</dbReference>
<dbReference type="InterPro" id="IPR023214">
    <property type="entry name" value="HAD_sf"/>
</dbReference>
<evidence type="ECO:0000256" key="3">
    <source>
        <dbReference type="ARBA" id="ARBA00022801"/>
    </source>
</evidence>
<keyword evidence="9" id="KW-1185">Reference proteome</keyword>
<organism evidence="8 9">
    <name type="scientific">Mucor lusitanicus CBS 277.49</name>
    <dbReference type="NCBI Taxonomy" id="747725"/>
    <lineage>
        <taxon>Eukaryota</taxon>
        <taxon>Fungi</taxon>
        <taxon>Fungi incertae sedis</taxon>
        <taxon>Mucoromycota</taxon>
        <taxon>Mucoromycotina</taxon>
        <taxon>Mucoromycetes</taxon>
        <taxon>Mucorales</taxon>
        <taxon>Mucorineae</taxon>
        <taxon>Mucoraceae</taxon>
        <taxon>Mucor</taxon>
    </lineage>
</organism>
<feature type="binding site" evidence="6">
    <location>
        <position position="25"/>
    </location>
    <ligand>
        <name>substrate</name>
    </ligand>
</feature>
<protein>
    <submittedName>
        <fullName evidence="8">Uncharacterized protein</fullName>
    </submittedName>
</protein>
<feature type="binding site" evidence="7">
    <location>
        <position position="187"/>
    </location>
    <ligand>
        <name>Mg(2+)</name>
        <dbReference type="ChEBI" id="CHEBI:18420"/>
    </ligand>
</feature>
<feature type="binding site" evidence="6">
    <location>
        <position position="102"/>
    </location>
    <ligand>
        <name>substrate</name>
    </ligand>
</feature>
<dbReference type="GO" id="GO:0046872">
    <property type="term" value="F:metal ion binding"/>
    <property type="evidence" value="ECO:0007669"/>
    <property type="project" value="UniProtKB-KW"/>
</dbReference>
<evidence type="ECO:0000313" key="9">
    <source>
        <dbReference type="Proteomes" id="UP000077051"/>
    </source>
</evidence>
<name>A0A168IUW9_MUCCL</name>
<dbReference type="InterPro" id="IPR016965">
    <property type="entry name" value="Pase_PHOSPHO-typ"/>
</dbReference>
<dbReference type="NCBIfam" id="TIGR01489">
    <property type="entry name" value="DKMTPPase-SF"/>
    <property type="match status" value="1"/>
</dbReference>
<evidence type="ECO:0000256" key="1">
    <source>
        <dbReference type="ARBA" id="ARBA00001946"/>
    </source>
</evidence>
<evidence type="ECO:0000256" key="6">
    <source>
        <dbReference type="PIRSR" id="PIRSR031051-2"/>
    </source>
</evidence>
<dbReference type="GO" id="GO:0016791">
    <property type="term" value="F:phosphatase activity"/>
    <property type="evidence" value="ECO:0007669"/>
    <property type="project" value="InterPro"/>
</dbReference>
<feature type="active site" description="Nucleophile" evidence="5">
    <location>
        <position position="14"/>
    </location>
</feature>
<keyword evidence="3" id="KW-0378">Hydrolase</keyword>
<reference evidence="8 9" key="1">
    <citation type="submission" date="2015-06" db="EMBL/GenBank/DDBJ databases">
        <title>Expansion of signal transduction pathways in fungi by whole-genome duplication.</title>
        <authorList>
            <consortium name="DOE Joint Genome Institute"/>
            <person name="Corrochano L.M."/>
            <person name="Kuo A."/>
            <person name="Marcet-Houben M."/>
            <person name="Polaino S."/>
            <person name="Salamov A."/>
            <person name="Villalobos J.M."/>
            <person name="Alvarez M.I."/>
            <person name="Avalos J."/>
            <person name="Benito E.P."/>
            <person name="Benoit I."/>
            <person name="Burger G."/>
            <person name="Camino L.P."/>
            <person name="Canovas D."/>
            <person name="Cerda-Olmedo E."/>
            <person name="Cheng J.-F."/>
            <person name="Dominguez A."/>
            <person name="Elias M."/>
            <person name="Eslava A.P."/>
            <person name="Glaser F."/>
            <person name="Grimwood J."/>
            <person name="Gutierrez G."/>
            <person name="Heitman J."/>
            <person name="Henrissat B."/>
            <person name="Iturriaga E.A."/>
            <person name="Lang B.F."/>
            <person name="Lavin J.L."/>
            <person name="Lee S."/>
            <person name="Li W."/>
            <person name="Lindquist E."/>
            <person name="Lopez-Garcia S."/>
            <person name="Luque E.M."/>
            <person name="Marcos A.T."/>
            <person name="Martin J."/>
            <person name="Mccluskey K."/>
            <person name="Medina H.R."/>
            <person name="Miralles-Duran A."/>
            <person name="Miyazaki A."/>
            <person name="Munoz-Torres E."/>
            <person name="Oguiza J.A."/>
            <person name="Ohm R."/>
            <person name="Olmedo M."/>
            <person name="Orejas M."/>
            <person name="Ortiz-Castellanos L."/>
            <person name="Pisabarro A.G."/>
            <person name="Rodriguez-Romero J."/>
            <person name="Ruiz-Herrera J."/>
            <person name="Ruiz-Vazquez R."/>
            <person name="Sanz C."/>
            <person name="Schackwitz W."/>
            <person name="Schmutz J."/>
            <person name="Shahriari M."/>
            <person name="Shelest E."/>
            <person name="Silva-Franco F."/>
            <person name="Soanes D."/>
            <person name="Syed K."/>
            <person name="Tagua V.G."/>
            <person name="Talbot N.J."/>
            <person name="Thon M."/>
            <person name="De Vries R.P."/>
            <person name="Wiebenga A."/>
            <person name="Yadav J.S."/>
            <person name="Braun E.L."/>
            <person name="Baker S."/>
            <person name="Garre V."/>
            <person name="Horwitz B."/>
            <person name="Torres-Martinez S."/>
            <person name="Idnurm A."/>
            <person name="Herrera-Estrella A."/>
            <person name="Gabaldon T."/>
            <person name="Grigoriev I.V."/>
        </authorList>
    </citation>
    <scope>NUCLEOTIDE SEQUENCE [LARGE SCALE GENOMIC DNA]</scope>
    <source>
        <strain evidence="8 9">CBS 277.49</strain>
    </source>
</reference>
<dbReference type="AlphaFoldDB" id="A0A168IUW9"/>
<dbReference type="OrthoDB" id="10267182at2759"/>